<dbReference type="GO" id="GO:0000447">
    <property type="term" value="P:endonucleolytic cleavage in ITS1 to separate SSU-rRNA from 5.8S rRNA and LSU-rRNA from tricistronic rRNA transcript (SSU-rRNA, 5.8S rRNA, LSU-rRNA)"/>
    <property type="evidence" value="ECO:0007669"/>
    <property type="project" value="TreeGrafter"/>
</dbReference>
<dbReference type="InterPro" id="IPR040000">
    <property type="entry name" value="NOP9"/>
</dbReference>
<keyword evidence="3" id="KW-0677">Repeat</keyword>
<dbReference type="Pfam" id="PF22493">
    <property type="entry name" value="PUF_NOP9"/>
    <property type="match status" value="1"/>
</dbReference>
<dbReference type="GO" id="GO:0030686">
    <property type="term" value="C:90S preribosome"/>
    <property type="evidence" value="ECO:0007669"/>
    <property type="project" value="TreeGrafter"/>
</dbReference>
<dbReference type="InterPro" id="IPR001313">
    <property type="entry name" value="Pumilio_RNA-bd_rpt"/>
</dbReference>
<dbReference type="GO" id="GO:0000472">
    <property type="term" value="P:endonucleolytic cleavage to generate mature 5'-end of SSU-rRNA from (SSU-rRNA, 5.8S rRNA, LSU-rRNA)"/>
    <property type="evidence" value="ECO:0007669"/>
    <property type="project" value="TreeGrafter"/>
</dbReference>
<dbReference type="Gene3D" id="1.25.10.10">
    <property type="entry name" value="Leucine-rich Repeat Variant"/>
    <property type="match status" value="2"/>
</dbReference>
<keyword evidence="9" id="KW-1185">Reference proteome</keyword>
<feature type="compositionally biased region" description="Basic residues" evidence="7">
    <location>
        <begin position="1"/>
        <end position="10"/>
    </location>
</feature>
<dbReference type="GO" id="GO:0000056">
    <property type="term" value="P:ribosomal small subunit export from nucleus"/>
    <property type="evidence" value="ECO:0007669"/>
    <property type="project" value="TreeGrafter"/>
</dbReference>
<feature type="compositionally biased region" description="Basic and acidic residues" evidence="7">
    <location>
        <begin position="707"/>
        <end position="734"/>
    </location>
</feature>
<dbReference type="InterPro" id="IPR011989">
    <property type="entry name" value="ARM-like"/>
</dbReference>
<dbReference type="PANTHER" id="PTHR13102">
    <property type="entry name" value="NUCLEOLAR PROTEIN 9"/>
    <property type="match status" value="1"/>
</dbReference>
<dbReference type="PANTHER" id="PTHR13102:SF0">
    <property type="entry name" value="NUCLEOLAR PROTEIN 9"/>
    <property type="match status" value="1"/>
</dbReference>
<dbReference type="Proteomes" id="UP000275078">
    <property type="component" value="Unassembled WGS sequence"/>
</dbReference>
<feature type="compositionally biased region" description="Basic and acidic residues" evidence="7">
    <location>
        <begin position="491"/>
        <end position="500"/>
    </location>
</feature>
<sequence length="759" mass="84412">MPKELRKRGRRAAEARKKEKEEQEMQYAELAAEQGLVVPEVDAEGDVDMEGGWEGGEWEGNAESGFYGLLDEQEQEYFRRVDEVLEAAAWGDDEEQKQLFIANTYKEISNKELKLASSQGCSRLLEKLISMSTGPQLKQLFRVFSGHFYNLVKHRFASHCVESLFAFAAKAAEEELKPGYDAREEMVGEVPYASMEMLVGFAVSELRPRLIELLTDRFASHTIRIILMVLSGQAMKDDLTRTTIKSKKKEDVNSVTKILSERRQTPPGFSTELSALLNTANEALSVADIRLLATNALGGPALSTLLRAEFSRPKKEKRKGSTLLWKLIRGTEGEDEEKEKEETATFFSNLLYDSVGSHLVETLVQKAPKKEFNYMYLTHFRPRLGGLARNETAGFAVARLFDRLPAEELEYAVAEIVPGVGNLVERGRVNVIKSLIDGCVKSNVNVERLADSIREAYDCREDDELPKLVPKILKLSEEDLTPPPYPAPEDYEPKQPRRDPAQKHASLLIQSLLTLPAPLSSLITTSLTSLPPSSLLALALNQTTSYILQTALTSPSTSTITRRKLLNNLKSSFVRMALDQSASFVVESAWDCTGYGSGLANYRAWIASELASGEREIREGGPWARGVWRRWKLDLWKSRRGDWVALGKEPPAELEGFAALHQKAMEDVPEPEKLYGGVNGNMPKPGKKEAEGPAGAGGPKKTAIQLARERHAAKKAAEARGEKWVDPRVEEARKRDKVARGAATGGNRGELGKRKRVEG</sequence>
<dbReference type="GO" id="GO:0005730">
    <property type="term" value="C:nucleolus"/>
    <property type="evidence" value="ECO:0007669"/>
    <property type="project" value="UniProtKB-SubCell"/>
</dbReference>
<gene>
    <name evidence="8" type="ORF">BJ508DRAFT_364800</name>
</gene>
<evidence type="ECO:0000256" key="3">
    <source>
        <dbReference type="ARBA" id="ARBA00022737"/>
    </source>
</evidence>
<dbReference type="GO" id="GO:0030688">
    <property type="term" value="C:preribosome, small subunit precursor"/>
    <property type="evidence" value="ECO:0007669"/>
    <property type="project" value="TreeGrafter"/>
</dbReference>
<reference evidence="8 9" key="1">
    <citation type="journal article" date="2018" name="Nat. Ecol. Evol.">
        <title>Pezizomycetes genomes reveal the molecular basis of ectomycorrhizal truffle lifestyle.</title>
        <authorList>
            <person name="Murat C."/>
            <person name="Payen T."/>
            <person name="Noel B."/>
            <person name="Kuo A."/>
            <person name="Morin E."/>
            <person name="Chen J."/>
            <person name="Kohler A."/>
            <person name="Krizsan K."/>
            <person name="Balestrini R."/>
            <person name="Da Silva C."/>
            <person name="Montanini B."/>
            <person name="Hainaut M."/>
            <person name="Levati E."/>
            <person name="Barry K.W."/>
            <person name="Belfiori B."/>
            <person name="Cichocki N."/>
            <person name="Clum A."/>
            <person name="Dockter R.B."/>
            <person name="Fauchery L."/>
            <person name="Guy J."/>
            <person name="Iotti M."/>
            <person name="Le Tacon F."/>
            <person name="Lindquist E.A."/>
            <person name="Lipzen A."/>
            <person name="Malagnac F."/>
            <person name="Mello A."/>
            <person name="Molinier V."/>
            <person name="Miyauchi S."/>
            <person name="Poulain J."/>
            <person name="Riccioni C."/>
            <person name="Rubini A."/>
            <person name="Sitrit Y."/>
            <person name="Splivallo R."/>
            <person name="Traeger S."/>
            <person name="Wang M."/>
            <person name="Zifcakova L."/>
            <person name="Wipf D."/>
            <person name="Zambonelli A."/>
            <person name="Paolocci F."/>
            <person name="Nowrousian M."/>
            <person name="Ottonello S."/>
            <person name="Baldrian P."/>
            <person name="Spatafora J.W."/>
            <person name="Henrissat B."/>
            <person name="Nagy L.G."/>
            <person name="Aury J.M."/>
            <person name="Wincker P."/>
            <person name="Grigoriev I.V."/>
            <person name="Bonfante P."/>
            <person name="Martin F.M."/>
        </authorList>
    </citation>
    <scope>NUCLEOTIDE SEQUENCE [LARGE SCALE GENOMIC DNA]</scope>
    <source>
        <strain evidence="8 9">RN42</strain>
    </source>
</reference>
<feature type="compositionally biased region" description="Basic and acidic residues" evidence="7">
    <location>
        <begin position="11"/>
        <end position="23"/>
    </location>
</feature>
<evidence type="ECO:0000256" key="7">
    <source>
        <dbReference type="SAM" id="MobiDB-lite"/>
    </source>
</evidence>
<accession>A0A3N4HSU4</accession>
<feature type="region of interest" description="Disordered" evidence="7">
    <location>
        <begin position="674"/>
        <end position="759"/>
    </location>
</feature>
<organism evidence="8 9">
    <name type="scientific">Ascobolus immersus RN42</name>
    <dbReference type="NCBI Taxonomy" id="1160509"/>
    <lineage>
        <taxon>Eukaryota</taxon>
        <taxon>Fungi</taxon>
        <taxon>Dikarya</taxon>
        <taxon>Ascomycota</taxon>
        <taxon>Pezizomycotina</taxon>
        <taxon>Pezizomycetes</taxon>
        <taxon>Pezizales</taxon>
        <taxon>Ascobolaceae</taxon>
        <taxon>Ascobolus</taxon>
    </lineage>
</organism>
<name>A0A3N4HSU4_ASCIM</name>
<evidence type="ECO:0000313" key="9">
    <source>
        <dbReference type="Proteomes" id="UP000275078"/>
    </source>
</evidence>
<feature type="region of interest" description="Disordered" evidence="7">
    <location>
        <begin position="478"/>
        <end position="500"/>
    </location>
</feature>
<dbReference type="AlphaFoldDB" id="A0A3N4HSU4"/>
<dbReference type="SMART" id="SM00025">
    <property type="entry name" value="Pumilio"/>
    <property type="match status" value="5"/>
</dbReference>
<evidence type="ECO:0000256" key="2">
    <source>
        <dbReference type="ARBA" id="ARBA00016427"/>
    </source>
</evidence>
<evidence type="ECO:0000256" key="4">
    <source>
        <dbReference type="ARBA" id="ARBA00024893"/>
    </source>
</evidence>
<evidence type="ECO:0000256" key="6">
    <source>
        <dbReference type="ARBA" id="ARBA00031929"/>
    </source>
</evidence>
<dbReference type="GO" id="GO:0003723">
    <property type="term" value="F:RNA binding"/>
    <property type="evidence" value="ECO:0007669"/>
    <property type="project" value="InterPro"/>
</dbReference>
<dbReference type="EMBL" id="ML119735">
    <property type="protein sequence ID" value="RPA76923.1"/>
    <property type="molecule type" value="Genomic_DNA"/>
</dbReference>
<protein>
    <recommendedName>
        <fullName evidence="2">Nucleolar protein 9</fullName>
    </recommendedName>
    <alternativeName>
        <fullName evidence="5 6">Pumilio domain-containing protein NOP9</fullName>
    </alternativeName>
</protein>
<evidence type="ECO:0000256" key="1">
    <source>
        <dbReference type="ARBA" id="ARBA00004604"/>
    </source>
</evidence>
<dbReference type="OrthoDB" id="392571at2759"/>
<dbReference type="InterPro" id="IPR016024">
    <property type="entry name" value="ARM-type_fold"/>
</dbReference>
<feature type="region of interest" description="Disordered" evidence="7">
    <location>
        <begin position="1"/>
        <end position="26"/>
    </location>
</feature>
<evidence type="ECO:0000256" key="5">
    <source>
        <dbReference type="ARBA" id="ARBA00030932"/>
    </source>
</evidence>
<dbReference type="STRING" id="1160509.A0A3N4HSU4"/>
<proteinExistence type="predicted"/>
<evidence type="ECO:0000313" key="8">
    <source>
        <dbReference type="EMBL" id="RPA76923.1"/>
    </source>
</evidence>
<comment type="subcellular location">
    <subcellularLocation>
        <location evidence="1">Nucleus</location>
        <location evidence="1">Nucleolus</location>
    </subcellularLocation>
</comment>
<comment type="function">
    <text evidence="4">RNA-binding nucleolar protein required for pre-rRNA processing. Involved in production of 18S rRNA and assembly of small ribosomal subunit.</text>
</comment>
<dbReference type="SUPFAM" id="SSF48371">
    <property type="entry name" value="ARM repeat"/>
    <property type="match status" value="1"/>
</dbReference>
<dbReference type="GO" id="GO:0000480">
    <property type="term" value="P:endonucleolytic cleavage in 5'-ETS of tricistronic rRNA transcript (SSU-rRNA, 5.8S rRNA, LSU-rRNA)"/>
    <property type="evidence" value="ECO:0007669"/>
    <property type="project" value="TreeGrafter"/>
</dbReference>